<keyword evidence="3 5" id="KW-0540">Nuclease</keyword>
<dbReference type="EMBL" id="CP018191">
    <property type="protein sequence ID" value="APH54243.1"/>
    <property type="molecule type" value="Genomic_DNA"/>
</dbReference>
<dbReference type="GO" id="GO:0016788">
    <property type="term" value="F:hydrolase activity, acting on ester bonds"/>
    <property type="evidence" value="ECO:0007669"/>
    <property type="project" value="UniProtKB-UniRule"/>
</dbReference>
<dbReference type="GO" id="GO:0004519">
    <property type="term" value="F:endonuclease activity"/>
    <property type="evidence" value="ECO:0007669"/>
    <property type="project" value="UniProtKB-KW"/>
</dbReference>
<accession>A0AAC9P885</accession>
<dbReference type="InterPro" id="IPR006641">
    <property type="entry name" value="YqgF/RNaseH-like_dom"/>
</dbReference>
<dbReference type="PANTHER" id="PTHR33317:SF4">
    <property type="entry name" value="POLYNUCLEOTIDYL TRANSFERASE, RIBONUCLEASE H-LIKE SUPERFAMILY PROTEIN"/>
    <property type="match status" value="1"/>
</dbReference>
<keyword evidence="7" id="KW-0255">Endonuclease</keyword>
<sequence length="168" mass="17838">MRMSLFNVPDLQSRLSRNQRLLGIDPGSRIIGIALSDVLLGIASPYGSIRRGRLRINAEEIAAIARKEEAGGMIIGLPLSMDGSFGPAAQAARDWAIALSNATGLPAALWDERETSSRVHQLLIGSADLGRKRRAAVVDKMAAAVMLQSALDALPPISHAASDHTQPP</sequence>
<evidence type="ECO:0000256" key="2">
    <source>
        <dbReference type="ARBA" id="ARBA00022517"/>
    </source>
</evidence>
<evidence type="ECO:0000256" key="1">
    <source>
        <dbReference type="ARBA" id="ARBA00022490"/>
    </source>
</evidence>
<dbReference type="InterPro" id="IPR005227">
    <property type="entry name" value="YqgF"/>
</dbReference>
<dbReference type="InterPro" id="IPR037027">
    <property type="entry name" value="YqgF/RNaseH-like_dom_sf"/>
</dbReference>
<name>A0AAC9P885_9PROT</name>
<dbReference type="Pfam" id="PF03652">
    <property type="entry name" value="RuvX"/>
    <property type="match status" value="1"/>
</dbReference>
<dbReference type="NCBIfam" id="TIGR00250">
    <property type="entry name" value="RNAse_H_YqgF"/>
    <property type="match status" value="1"/>
</dbReference>
<dbReference type="SUPFAM" id="SSF53098">
    <property type="entry name" value="Ribonuclease H-like"/>
    <property type="match status" value="1"/>
</dbReference>
<dbReference type="InterPro" id="IPR012337">
    <property type="entry name" value="RNaseH-like_sf"/>
</dbReference>
<keyword evidence="4 5" id="KW-0378">Hydrolase</keyword>
<organism evidence="7 8">
    <name type="scientific">Granulibacter bethesdensis</name>
    <dbReference type="NCBI Taxonomy" id="364410"/>
    <lineage>
        <taxon>Bacteria</taxon>
        <taxon>Pseudomonadati</taxon>
        <taxon>Pseudomonadota</taxon>
        <taxon>Alphaproteobacteria</taxon>
        <taxon>Acetobacterales</taxon>
        <taxon>Acetobacteraceae</taxon>
        <taxon>Granulibacter</taxon>
    </lineage>
</organism>
<dbReference type="GO" id="GO:0000967">
    <property type="term" value="P:rRNA 5'-end processing"/>
    <property type="evidence" value="ECO:0007669"/>
    <property type="project" value="UniProtKB-UniRule"/>
</dbReference>
<reference evidence="8" key="1">
    <citation type="submission" date="2016-11" db="EMBL/GenBank/DDBJ databases">
        <title>Comparative genomic and phenotypic analysis of Granulibacter bethesdensis clinical isolates from patients with chronic granulomatous disease.</title>
        <authorList>
            <person name="Zarember K.A."/>
            <person name="Porcella S.F."/>
            <person name="Chu J."/>
            <person name="Ding L."/>
            <person name="Dahlstrom E."/>
            <person name="Barbian K."/>
            <person name="Martens C."/>
            <person name="Sykora L."/>
            <person name="Kramer S."/>
            <person name="Pettinato A.M."/>
            <person name="Hong H."/>
            <person name="Wald G."/>
            <person name="Berg L.J."/>
            <person name="Rogge L.S."/>
            <person name="Greenberg D.E."/>
            <person name="Falcone E.L."/>
            <person name="Neves J.F."/>
            <person name="Simoes M.J."/>
            <person name="Casal M."/>
            <person name="Rodriguez-Lopez F.C."/>
            <person name="Zelazny A."/>
            <person name="Gallin J.I."/>
            <person name="Holland S.M."/>
        </authorList>
    </citation>
    <scope>NUCLEOTIDE SEQUENCE [LARGE SCALE GENOMIC DNA]</scope>
    <source>
        <strain evidence="8">NIH9.1</strain>
    </source>
</reference>
<comment type="function">
    <text evidence="5">Could be a nuclease involved in processing of the 5'-end of pre-16S rRNA.</text>
</comment>
<dbReference type="AlphaFoldDB" id="A0AAC9P885"/>
<protein>
    <recommendedName>
        <fullName evidence="5">Putative pre-16S rRNA nuclease</fullName>
        <ecNumber evidence="5">3.1.-.-</ecNumber>
    </recommendedName>
</protein>
<evidence type="ECO:0000256" key="3">
    <source>
        <dbReference type="ARBA" id="ARBA00022722"/>
    </source>
</evidence>
<dbReference type="EC" id="3.1.-.-" evidence="5"/>
<dbReference type="Gene3D" id="3.30.420.140">
    <property type="entry name" value="YqgF/RNase H-like domain"/>
    <property type="match status" value="1"/>
</dbReference>
<dbReference type="PANTHER" id="PTHR33317">
    <property type="entry name" value="POLYNUCLEOTIDYL TRANSFERASE, RIBONUCLEASE H-LIKE SUPERFAMILY PROTEIN"/>
    <property type="match status" value="1"/>
</dbReference>
<proteinExistence type="inferred from homology"/>
<evidence type="ECO:0000313" key="8">
    <source>
        <dbReference type="Proteomes" id="UP000182373"/>
    </source>
</evidence>
<dbReference type="GO" id="GO:0005737">
    <property type="term" value="C:cytoplasm"/>
    <property type="evidence" value="ECO:0007669"/>
    <property type="project" value="UniProtKB-SubCell"/>
</dbReference>
<comment type="similarity">
    <text evidence="5">Belongs to the YqgF HJR family.</text>
</comment>
<keyword evidence="1 5" id="KW-0963">Cytoplasm</keyword>
<evidence type="ECO:0000256" key="4">
    <source>
        <dbReference type="ARBA" id="ARBA00022801"/>
    </source>
</evidence>
<gene>
    <name evidence="7" type="ORF">GbCGDNIH9_0951</name>
</gene>
<dbReference type="HAMAP" id="MF_00651">
    <property type="entry name" value="Nuclease_YqgF"/>
    <property type="match status" value="1"/>
</dbReference>
<dbReference type="Proteomes" id="UP000182373">
    <property type="component" value="Chromosome"/>
</dbReference>
<keyword evidence="2 5" id="KW-0690">Ribosome biogenesis</keyword>
<dbReference type="CDD" id="cd16964">
    <property type="entry name" value="YqgF"/>
    <property type="match status" value="1"/>
</dbReference>
<evidence type="ECO:0000313" key="7">
    <source>
        <dbReference type="EMBL" id="APH54243.1"/>
    </source>
</evidence>
<dbReference type="SMART" id="SM00732">
    <property type="entry name" value="YqgFc"/>
    <property type="match status" value="1"/>
</dbReference>
<comment type="subcellular location">
    <subcellularLocation>
        <location evidence="5">Cytoplasm</location>
    </subcellularLocation>
</comment>
<evidence type="ECO:0000259" key="6">
    <source>
        <dbReference type="SMART" id="SM00732"/>
    </source>
</evidence>
<evidence type="ECO:0000256" key="5">
    <source>
        <dbReference type="HAMAP-Rule" id="MF_00651"/>
    </source>
</evidence>
<feature type="domain" description="YqgF/RNase H-like" evidence="6">
    <location>
        <begin position="19"/>
        <end position="119"/>
    </location>
</feature>